<evidence type="ECO:0000313" key="1">
    <source>
        <dbReference type="EMBL" id="KUM47191.1"/>
    </source>
</evidence>
<organism evidence="1">
    <name type="scientific">Picea glauca</name>
    <name type="common">White spruce</name>
    <name type="synonym">Pinus glauca</name>
    <dbReference type="NCBI Taxonomy" id="3330"/>
    <lineage>
        <taxon>Eukaryota</taxon>
        <taxon>Viridiplantae</taxon>
        <taxon>Streptophyta</taxon>
        <taxon>Embryophyta</taxon>
        <taxon>Tracheophyta</taxon>
        <taxon>Spermatophyta</taxon>
        <taxon>Pinopsida</taxon>
        <taxon>Pinidae</taxon>
        <taxon>Conifers I</taxon>
        <taxon>Pinales</taxon>
        <taxon>Pinaceae</taxon>
        <taxon>Picea</taxon>
    </lineage>
</organism>
<dbReference type="AlphaFoldDB" id="A0A101LXJ0"/>
<protein>
    <submittedName>
        <fullName evidence="1">Uncharacterized protein</fullName>
    </submittedName>
</protein>
<accession>A0A101LXJ0</accession>
<geneLocation type="mitochondrion" evidence="1"/>
<keyword evidence="1" id="KW-0496">Mitochondrion</keyword>
<name>A0A101LXJ0_PICGL</name>
<gene>
    <name evidence="1" type="ORF">ABT39_MTgene6197</name>
</gene>
<proteinExistence type="predicted"/>
<dbReference type="EMBL" id="LKAM01000008">
    <property type="protein sequence ID" value="KUM47191.1"/>
    <property type="molecule type" value="Genomic_DNA"/>
</dbReference>
<comment type="caution">
    <text evidence="1">The sequence shown here is derived from an EMBL/GenBank/DDBJ whole genome shotgun (WGS) entry which is preliminary data.</text>
</comment>
<reference evidence="1" key="1">
    <citation type="journal article" date="2015" name="Genome Biol. Evol.">
        <title>Organellar Genomes of White Spruce (Picea glauca): Assembly and Annotation.</title>
        <authorList>
            <person name="Jackman S.D."/>
            <person name="Warren R.L."/>
            <person name="Gibb E.A."/>
            <person name="Vandervalk B.P."/>
            <person name="Mohamadi H."/>
            <person name="Chu J."/>
            <person name="Raymond A."/>
            <person name="Pleasance S."/>
            <person name="Coope R."/>
            <person name="Wildung M.R."/>
            <person name="Ritland C.E."/>
            <person name="Bousquet J."/>
            <person name="Jones S.J."/>
            <person name="Bohlmann J."/>
            <person name="Birol I."/>
        </authorList>
    </citation>
    <scope>NUCLEOTIDE SEQUENCE [LARGE SCALE GENOMIC DNA]</scope>
    <source>
        <tissue evidence="1">Flushing bud</tissue>
    </source>
</reference>
<sequence>MGLGVAFPPSLCMAFWVESGKIDLILLSYIMHTKIDFKLLQPMIQLKCVYLTFVGLDLDLHFHFKQVLRRLVTGVPFCKFRFFLLFPRLLMRFWFLMRFGLLGDSIFIKSGHE</sequence>